<dbReference type="Pfam" id="PF00672">
    <property type="entry name" value="HAMP"/>
    <property type="match status" value="1"/>
</dbReference>
<feature type="transmembrane region" description="Helical" evidence="14">
    <location>
        <begin position="7"/>
        <end position="26"/>
    </location>
</feature>
<dbReference type="AlphaFoldDB" id="A0A9X4ALG3"/>
<protein>
    <recommendedName>
        <fullName evidence="3">histidine kinase</fullName>
        <ecNumber evidence="3">2.7.13.3</ecNumber>
    </recommendedName>
</protein>
<dbReference type="PROSITE" id="PS50885">
    <property type="entry name" value="HAMP"/>
    <property type="match status" value="1"/>
</dbReference>
<evidence type="ECO:0000256" key="14">
    <source>
        <dbReference type="SAM" id="Phobius"/>
    </source>
</evidence>
<accession>A0A9X4ALG3</accession>
<dbReference type="PANTHER" id="PTHR45528">
    <property type="entry name" value="SENSOR HISTIDINE KINASE CPXA"/>
    <property type="match status" value="1"/>
</dbReference>
<dbReference type="CDD" id="cd06225">
    <property type="entry name" value="HAMP"/>
    <property type="match status" value="1"/>
</dbReference>
<evidence type="ECO:0000256" key="3">
    <source>
        <dbReference type="ARBA" id="ARBA00012438"/>
    </source>
</evidence>
<dbReference type="InterPro" id="IPR050398">
    <property type="entry name" value="HssS/ArlS-like"/>
</dbReference>
<evidence type="ECO:0000256" key="7">
    <source>
        <dbReference type="ARBA" id="ARBA00022692"/>
    </source>
</evidence>
<evidence type="ECO:0000259" key="15">
    <source>
        <dbReference type="PROSITE" id="PS50109"/>
    </source>
</evidence>
<dbReference type="Gene3D" id="3.30.565.10">
    <property type="entry name" value="Histidine kinase-like ATPase, C-terminal domain"/>
    <property type="match status" value="1"/>
</dbReference>
<keyword evidence="5" id="KW-0597">Phosphoprotein</keyword>
<sequence length="467" mass="52150">MKLRSKLILSLTTVIIIMGLFQSLFFQTRIEKIFENYLSESDEMKVEMLKQAVTSYYSSTGSLEGVDQILENSNRMNMNMGNMMGHIGGTIEITILDASGEIVVDTTTKNMEDNNSSVTEPLVIKGETVGTFIAYPVKSDSVSRLEQQFVQSVNVAILLGFLVAVLLSLIIGLFLSKKITKPLTQLVSGIEQVSKGKINFRVSIDSKDEFRQLGDAFNKMTQTLERTEHIRKSLVADVAHELRTPLAIIGAKLESIQAGALEATEEVILNVSDEVYRLSRLVNDLQQLSLAESHALTLNKKRTEINNFMESILSQFQWFADEKDIRLHFNKSSTDIFIEIDRDRMTQVVVNLFGNALRYTPKNGKVTVNVRVEGESVVLSFQDTGPGIAEQKLPFIFERFYRVDASRKRDEGGAGLGLSIAKGFVEVHGGEIKVRSKKGEGTQFEVSLPKQDDFISKSNEKKNNLGN</sequence>
<dbReference type="CDD" id="cd00075">
    <property type="entry name" value="HATPase"/>
    <property type="match status" value="1"/>
</dbReference>
<evidence type="ECO:0000256" key="2">
    <source>
        <dbReference type="ARBA" id="ARBA00004651"/>
    </source>
</evidence>
<dbReference type="PRINTS" id="PR00344">
    <property type="entry name" value="BCTRLSENSOR"/>
</dbReference>
<feature type="domain" description="HAMP" evidence="16">
    <location>
        <begin position="177"/>
        <end position="229"/>
    </location>
</feature>
<dbReference type="EC" id="2.7.13.3" evidence="3"/>
<dbReference type="Pfam" id="PF02518">
    <property type="entry name" value="HATPase_c"/>
    <property type="match status" value="1"/>
</dbReference>
<dbReference type="InterPro" id="IPR003661">
    <property type="entry name" value="HisK_dim/P_dom"/>
</dbReference>
<proteinExistence type="predicted"/>
<dbReference type="RefSeq" id="WP_272436161.1">
    <property type="nucleotide sequence ID" value="NZ_JAMQKB010000005.1"/>
</dbReference>
<comment type="catalytic activity">
    <reaction evidence="1">
        <text>ATP + protein L-histidine = ADP + protein N-phospho-L-histidine.</text>
        <dbReference type="EC" id="2.7.13.3"/>
    </reaction>
</comment>
<dbReference type="SMART" id="SM00304">
    <property type="entry name" value="HAMP"/>
    <property type="match status" value="1"/>
</dbReference>
<comment type="caution">
    <text evidence="17">The sequence shown here is derived from an EMBL/GenBank/DDBJ whole genome shotgun (WGS) entry which is preliminary data.</text>
</comment>
<dbReference type="Gene3D" id="6.10.340.10">
    <property type="match status" value="1"/>
</dbReference>
<feature type="domain" description="Histidine kinase" evidence="15">
    <location>
        <begin position="237"/>
        <end position="452"/>
    </location>
</feature>
<dbReference type="SUPFAM" id="SSF158472">
    <property type="entry name" value="HAMP domain-like"/>
    <property type="match status" value="1"/>
</dbReference>
<evidence type="ECO:0000256" key="8">
    <source>
        <dbReference type="ARBA" id="ARBA00022741"/>
    </source>
</evidence>
<dbReference type="SMART" id="SM00388">
    <property type="entry name" value="HisKA"/>
    <property type="match status" value="1"/>
</dbReference>
<dbReference type="InterPro" id="IPR005467">
    <property type="entry name" value="His_kinase_dom"/>
</dbReference>
<organism evidence="17 18">
    <name type="scientific">Terrihalobacillus insolitus</name>
    <dbReference type="NCBI Taxonomy" id="2950438"/>
    <lineage>
        <taxon>Bacteria</taxon>
        <taxon>Bacillati</taxon>
        <taxon>Bacillota</taxon>
        <taxon>Bacilli</taxon>
        <taxon>Bacillales</taxon>
        <taxon>Bacillaceae</taxon>
        <taxon>Terrihalobacillus</taxon>
    </lineage>
</organism>
<dbReference type="FunFam" id="3.30.565.10:FF:000006">
    <property type="entry name" value="Sensor histidine kinase WalK"/>
    <property type="match status" value="1"/>
</dbReference>
<dbReference type="PROSITE" id="PS50109">
    <property type="entry name" value="HIS_KIN"/>
    <property type="match status" value="1"/>
</dbReference>
<reference evidence="17" key="1">
    <citation type="submission" date="2022-06" db="EMBL/GenBank/DDBJ databases">
        <title>Aquibacillus sp. a new bacterium isolated from soil saline samples.</title>
        <authorList>
            <person name="Galisteo C."/>
            <person name="De La Haba R."/>
            <person name="Sanchez-Porro C."/>
            <person name="Ventosa A."/>
        </authorList>
    </citation>
    <scope>NUCLEOTIDE SEQUENCE</scope>
    <source>
        <strain evidence="17">3ASR75-11</strain>
    </source>
</reference>
<dbReference type="CDD" id="cd00082">
    <property type="entry name" value="HisKA"/>
    <property type="match status" value="1"/>
</dbReference>
<keyword evidence="10 17" id="KW-0067">ATP-binding</keyword>
<keyword evidence="7 14" id="KW-0812">Transmembrane</keyword>
<evidence type="ECO:0000256" key="11">
    <source>
        <dbReference type="ARBA" id="ARBA00022989"/>
    </source>
</evidence>
<dbReference type="InterPro" id="IPR036097">
    <property type="entry name" value="HisK_dim/P_sf"/>
</dbReference>
<name>A0A9X4ALG3_9BACI</name>
<dbReference type="SMART" id="SM00387">
    <property type="entry name" value="HATPase_c"/>
    <property type="match status" value="1"/>
</dbReference>
<keyword evidence="11 14" id="KW-1133">Transmembrane helix</keyword>
<evidence type="ECO:0000256" key="10">
    <source>
        <dbReference type="ARBA" id="ARBA00022840"/>
    </source>
</evidence>
<dbReference type="GO" id="GO:0005524">
    <property type="term" value="F:ATP binding"/>
    <property type="evidence" value="ECO:0007669"/>
    <property type="project" value="UniProtKB-KW"/>
</dbReference>
<keyword evidence="13 14" id="KW-0472">Membrane</keyword>
<keyword evidence="8" id="KW-0547">Nucleotide-binding</keyword>
<dbReference type="GO" id="GO:0000155">
    <property type="term" value="F:phosphorelay sensor kinase activity"/>
    <property type="evidence" value="ECO:0007669"/>
    <property type="project" value="InterPro"/>
</dbReference>
<evidence type="ECO:0000256" key="13">
    <source>
        <dbReference type="ARBA" id="ARBA00023136"/>
    </source>
</evidence>
<dbReference type="InterPro" id="IPR003660">
    <property type="entry name" value="HAMP_dom"/>
</dbReference>
<dbReference type="InterPro" id="IPR003594">
    <property type="entry name" value="HATPase_dom"/>
</dbReference>
<keyword evidence="4" id="KW-1003">Cell membrane</keyword>
<dbReference type="InterPro" id="IPR004358">
    <property type="entry name" value="Sig_transdc_His_kin-like_C"/>
</dbReference>
<keyword evidence="18" id="KW-1185">Reference proteome</keyword>
<keyword evidence="12" id="KW-0902">Two-component regulatory system</keyword>
<gene>
    <name evidence="17" type="ORF">NC797_07535</name>
</gene>
<dbReference type="SUPFAM" id="SSF55874">
    <property type="entry name" value="ATPase domain of HSP90 chaperone/DNA topoisomerase II/histidine kinase"/>
    <property type="match status" value="1"/>
</dbReference>
<evidence type="ECO:0000256" key="12">
    <source>
        <dbReference type="ARBA" id="ARBA00023012"/>
    </source>
</evidence>
<dbReference type="Gene3D" id="1.10.287.130">
    <property type="match status" value="1"/>
</dbReference>
<feature type="transmembrane region" description="Helical" evidence="14">
    <location>
        <begin position="153"/>
        <end position="175"/>
    </location>
</feature>
<comment type="subcellular location">
    <subcellularLocation>
        <location evidence="2">Cell membrane</location>
        <topology evidence="2">Multi-pass membrane protein</topology>
    </subcellularLocation>
</comment>
<evidence type="ECO:0000313" key="18">
    <source>
        <dbReference type="Proteomes" id="UP001145050"/>
    </source>
</evidence>
<evidence type="ECO:0000259" key="16">
    <source>
        <dbReference type="PROSITE" id="PS50885"/>
    </source>
</evidence>
<dbReference type="Proteomes" id="UP001145050">
    <property type="component" value="Unassembled WGS sequence"/>
</dbReference>
<dbReference type="GO" id="GO:0005886">
    <property type="term" value="C:plasma membrane"/>
    <property type="evidence" value="ECO:0007669"/>
    <property type="project" value="UniProtKB-SubCell"/>
</dbReference>
<evidence type="ECO:0000256" key="5">
    <source>
        <dbReference type="ARBA" id="ARBA00022553"/>
    </source>
</evidence>
<evidence type="ECO:0000256" key="4">
    <source>
        <dbReference type="ARBA" id="ARBA00022475"/>
    </source>
</evidence>
<evidence type="ECO:0000256" key="1">
    <source>
        <dbReference type="ARBA" id="ARBA00000085"/>
    </source>
</evidence>
<keyword evidence="9" id="KW-0418">Kinase</keyword>
<keyword evidence="6" id="KW-0808">Transferase</keyword>
<dbReference type="EMBL" id="JAMQKB010000005">
    <property type="protein sequence ID" value="MDC3424357.1"/>
    <property type="molecule type" value="Genomic_DNA"/>
</dbReference>
<dbReference type="SUPFAM" id="SSF47384">
    <property type="entry name" value="Homodimeric domain of signal transducing histidine kinase"/>
    <property type="match status" value="1"/>
</dbReference>
<evidence type="ECO:0000313" key="17">
    <source>
        <dbReference type="EMBL" id="MDC3424357.1"/>
    </source>
</evidence>
<dbReference type="Pfam" id="PF00512">
    <property type="entry name" value="HisKA"/>
    <property type="match status" value="1"/>
</dbReference>
<dbReference type="InterPro" id="IPR036890">
    <property type="entry name" value="HATPase_C_sf"/>
</dbReference>
<dbReference type="PANTHER" id="PTHR45528:SF1">
    <property type="entry name" value="SENSOR HISTIDINE KINASE CPXA"/>
    <property type="match status" value="1"/>
</dbReference>
<evidence type="ECO:0000256" key="9">
    <source>
        <dbReference type="ARBA" id="ARBA00022777"/>
    </source>
</evidence>
<evidence type="ECO:0000256" key="6">
    <source>
        <dbReference type="ARBA" id="ARBA00022679"/>
    </source>
</evidence>